<dbReference type="GeneID" id="39853640"/>
<proteinExistence type="predicted"/>
<organism evidence="3 4">
    <name type="scientific">Natronorubrum bangense</name>
    <dbReference type="NCBI Taxonomy" id="61858"/>
    <lineage>
        <taxon>Archaea</taxon>
        <taxon>Methanobacteriati</taxon>
        <taxon>Methanobacteriota</taxon>
        <taxon>Stenosarchaea group</taxon>
        <taxon>Halobacteria</taxon>
        <taxon>Halobacteriales</taxon>
        <taxon>Natrialbaceae</taxon>
        <taxon>Natronorubrum</taxon>
    </lineage>
</organism>
<dbReference type="Gene3D" id="3.40.50.720">
    <property type="entry name" value="NAD(P)-binding Rossmann-like Domain"/>
    <property type="match status" value="1"/>
</dbReference>
<dbReference type="PANTHER" id="PTHR43245">
    <property type="entry name" value="BIFUNCTIONAL POLYMYXIN RESISTANCE PROTEIN ARNA"/>
    <property type="match status" value="1"/>
</dbReference>
<evidence type="ECO:0000313" key="3">
    <source>
        <dbReference type="EMBL" id="QCC56890.1"/>
    </source>
</evidence>
<evidence type="ECO:0000259" key="2">
    <source>
        <dbReference type="Pfam" id="PF01370"/>
    </source>
</evidence>
<evidence type="ECO:0000313" key="4">
    <source>
        <dbReference type="Proteomes" id="UP000296822"/>
    </source>
</evidence>
<sequence length="329" mass="35639">MDSQVIRDKTVLVTGGAGFIGSHLVAALEPRNEVRVLDNFSSGDRSHLPEAVTVVEGDIHDPIALQQAARGVDIIFHHAAMVSVSQSVDAPRRSNETNLDASLLVLEQARQEDARVVVASSAAVYGHPSELPVPETASTDPTSPYGVQKLALDQYTRLYEDLYDLPTVALRYFNAYGPRQQGPYSGVISTFLEQARADEPITVEGDGEQTRDFVHVSDLVRANLQAATTDNVGEAYNIGTGTRTSIRELAELIRDATDSASSIVHQESRPGDIRHSGADISRAKRTLGFEPRVSLECGIQSLVEGTRLSPTGEDTDVVFEPASEERPYS</sequence>
<dbReference type="EMBL" id="CP031307">
    <property type="protein sequence ID" value="QCC56890.1"/>
    <property type="molecule type" value="Genomic_DNA"/>
</dbReference>
<dbReference type="InterPro" id="IPR050177">
    <property type="entry name" value="Lipid_A_modif_metabolic_enz"/>
</dbReference>
<dbReference type="PANTHER" id="PTHR43245:SF13">
    <property type="entry name" value="UDP-D-APIOSE_UDP-D-XYLOSE SYNTHASE 2"/>
    <property type="match status" value="1"/>
</dbReference>
<dbReference type="Pfam" id="PF01370">
    <property type="entry name" value="Epimerase"/>
    <property type="match status" value="1"/>
</dbReference>
<dbReference type="SUPFAM" id="SSF51735">
    <property type="entry name" value="NAD(P)-binding Rossmann-fold domains"/>
    <property type="match status" value="1"/>
</dbReference>
<dbReference type="Gene3D" id="3.90.25.10">
    <property type="entry name" value="UDP-galactose 4-epimerase, domain 1"/>
    <property type="match status" value="1"/>
</dbReference>
<keyword evidence="3" id="KW-0614">Plasmid</keyword>
<accession>A0A4D6HT17</accession>
<gene>
    <name evidence="3" type="ORF">DV706_20385</name>
</gene>
<dbReference type="PRINTS" id="PR01713">
    <property type="entry name" value="NUCEPIMERASE"/>
</dbReference>
<reference evidence="3 4" key="1">
    <citation type="journal article" date="2019" name="Nat. Commun.">
        <title>A new type of DNA phosphorothioation-based antiviral system in archaea.</title>
        <authorList>
            <person name="Xiong L."/>
            <person name="Liu S."/>
            <person name="Chen S."/>
            <person name="Xiao Y."/>
            <person name="Zhu B."/>
            <person name="Gao Y."/>
            <person name="Zhang Y."/>
            <person name="Chen B."/>
            <person name="Luo J."/>
            <person name="Deng Z."/>
            <person name="Chen X."/>
            <person name="Wang L."/>
            <person name="Chen S."/>
        </authorList>
    </citation>
    <scope>NUCLEOTIDE SEQUENCE [LARGE SCALE GENOMIC DNA]</scope>
    <source>
        <strain evidence="3 4">JCM 10635</strain>
        <plasmid evidence="3 4">unnamed2</plasmid>
    </source>
</reference>
<protein>
    <submittedName>
        <fullName evidence="3">NAD-dependent epimerase/dehydratase family protein</fullName>
    </submittedName>
</protein>
<feature type="region of interest" description="Disordered" evidence="1">
    <location>
        <begin position="306"/>
        <end position="329"/>
    </location>
</feature>
<dbReference type="RefSeq" id="WP_006067388.1">
    <property type="nucleotide sequence ID" value="NZ_CP031307.1"/>
</dbReference>
<dbReference type="KEGG" id="nbg:DV706_20385"/>
<evidence type="ECO:0000256" key="1">
    <source>
        <dbReference type="SAM" id="MobiDB-lite"/>
    </source>
</evidence>
<name>A0A4D6HT17_9EURY</name>
<feature type="domain" description="NAD-dependent epimerase/dehydratase" evidence="2">
    <location>
        <begin position="11"/>
        <end position="239"/>
    </location>
</feature>
<dbReference type="AlphaFoldDB" id="A0A4D6HT17"/>
<dbReference type="InterPro" id="IPR036291">
    <property type="entry name" value="NAD(P)-bd_dom_sf"/>
</dbReference>
<geneLocation type="plasmid" evidence="3">
    <name>unnamed2</name>
</geneLocation>
<dbReference type="Proteomes" id="UP000296822">
    <property type="component" value="Plasmid unnamed2"/>
</dbReference>
<dbReference type="InterPro" id="IPR001509">
    <property type="entry name" value="Epimerase_deHydtase"/>
</dbReference>